<keyword evidence="6" id="KW-0378">Hydrolase</keyword>
<feature type="compositionally biased region" description="Polar residues" evidence="8">
    <location>
        <begin position="1505"/>
        <end position="1532"/>
    </location>
</feature>
<reference evidence="11" key="1">
    <citation type="submission" date="2023-07" db="EMBL/GenBank/DDBJ databases">
        <title>A chromosome-level genome assembly of Lolium multiflorum.</title>
        <authorList>
            <person name="Chen Y."/>
            <person name="Copetti D."/>
            <person name="Kolliker R."/>
            <person name="Studer B."/>
        </authorList>
    </citation>
    <scope>NUCLEOTIDE SEQUENCE</scope>
    <source>
        <strain evidence="11">02402/16</strain>
        <tissue evidence="11">Leaf</tissue>
    </source>
</reference>
<dbReference type="GO" id="GO:0004190">
    <property type="term" value="F:aspartic-type endopeptidase activity"/>
    <property type="evidence" value="ECO:0007669"/>
    <property type="project" value="UniProtKB-KW"/>
</dbReference>
<organism evidence="11 12">
    <name type="scientific">Lolium multiflorum</name>
    <name type="common">Italian ryegrass</name>
    <name type="synonym">Lolium perenne subsp. multiflorum</name>
    <dbReference type="NCBI Taxonomy" id="4521"/>
    <lineage>
        <taxon>Eukaryota</taxon>
        <taxon>Viridiplantae</taxon>
        <taxon>Streptophyta</taxon>
        <taxon>Embryophyta</taxon>
        <taxon>Tracheophyta</taxon>
        <taxon>Spermatophyta</taxon>
        <taxon>Magnoliopsida</taxon>
        <taxon>Liliopsida</taxon>
        <taxon>Poales</taxon>
        <taxon>Poaceae</taxon>
        <taxon>BOP clade</taxon>
        <taxon>Pooideae</taxon>
        <taxon>Poodae</taxon>
        <taxon>Poeae</taxon>
        <taxon>Poeae Chloroplast Group 2 (Poeae type)</taxon>
        <taxon>Loliodinae</taxon>
        <taxon>Loliinae</taxon>
        <taxon>Lolium</taxon>
    </lineage>
</organism>
<dbReference type="CDD" id="cd01647">
    <property type="entry name" value="RT_LTR"/>
    <property type="match status" value="1"/>
</dbReference>
<dbReference type="Pfam" id="PF22936">
    <property type="entry name" value="Pol_BBD"/>
    <property type="match status" value="1"/>
</dbReference>
<dbReference type="GO" id="GO:0015074">
    <property type="term" value="P:DNA integration"/>
    <property type="evidence" value="ECO:0007669"/>
    <property type="project" value="InterPro"/>
</dbReference>
<feature type="region of interest" description="Disordered" evidence="8">
    <location>
        <begin position="220"/>
        <end position="251"/>
    </location>
</feature>
<name>A0AAD8U1Q2_LOLMU</name>
<dbReference type="InterPro" id="IPR057670">
    <property type="entry name" value="SH3_retrovirus"/>
</dbReference>
<proteinExistence type="predicted"/>
<dbReference type="Gene3D" id="3.10.10.10">
    <property type="entry name" value="HIV Type 1 Reverse Transcriptase, subunit A, domain 1"/>
    <property type="match status" value="1"/>
</dbReference>
<evidence type="ECO:0000256" key="4">
    <source>
        <dbReference type="ARBA" id="ARBA00022750"/>
    </source>
</evidence>
<dbReference type="InterPro" id="IPR036397">
    <property type="entry name" value="RNaseH_sf"/>
</dbReference>
<feature type="compositionally biased region" description="Polar residues" evidence="8">
    <location>
        <begin position="2597"/>
        <end position="2607"/>
    </location>
</feature>
<feature type="compositionally biased region" description="Basic residues" evidence="8">
    <location>
        <begin position="1455"/>
        <end position="1464"/>
    </location>
</feature>
<feature type="region of interest" description="Disordered" evidence="8">
    <location>
        <begin position="1385"/>
        <end position="1471"/>
    </location>
</feature>
<feature type="region of interest" description="Disordered" evidence="8">
    <location>
        <begin position="1489"/>
        <end position="1563"/>
    </location>
</feature>
<dbReference type="GO" id="GO:0004519">
    <property type="term" value="F:endonuclease activity"/>
    <property type="evidence" value="ECO:0007669"/>
    <property type="project" value="UniProtKB-KW"/>
</dbReference>
<comment type="caution">
    <text evidence="11">The sequence shown here is derived from an EMBL/GenBank/DDBJ whole genome shotgun (WGS) entry which is preliminary data.</text>
</comment>
<evidence type="ECO:0000256" key="3">
    <source>
        <dbReference type="ARBA" id="ARBA00022722"/>
    </source>
</evidence>
<feature type="region of interest" description="Disordered" evidence="8">
    <location>
        <begin position="2584"/>
        <end position="2607"/>
    </location>
</feature>
<evidence type="ECO:0000256" key="8">
    <source>
        <dbReference type="SAM" id="MobiDB-lite"/>
    </source>
</evidence>
<dbReference type="Pfam" id="PF14223">
    <property type="entry name" value="Retrotran_gag_2"/>
    <property type="match status" value="1"/>
</dbReference>
<feature type="domain" description="Reverse transcriptase" evidence="9">
    <location>
        <begin position="1771"/>
        <end position="1950"/>
    </location>
</feature>
<dbReference type="Pfam" id="PF17917">
    <property type="entry name" value="RT_RNaseH"/>
    <property type="match status" value="1"/>
</dbReference>
<dbReference type="GO" id="GO:0008270">
    <property type="term" value="F:zinc ion binding"/>
    <property type="evidence" value="ECO:0007669"/>
    <property type="project" value="InterPro"/>
</dbReference>
<evidence type="ECO:0000313" key="11">
    <source>
        <dbReference type="EMBL" id="KAK1696088.1"/>
    </source>
</evidence>
<dbReference type="SUPFAM" id="SSF56672">
    <property type="entry name" value="DNA/RNA polymerases"/>
    <property type="match status" value="2"/>
</dbReference>
<dbReference type="InterPro" id="IPR013103">
    <property type="entry name" value="RVT_2"/>
</dbReference>
<dbReference type="SUPFAM" id="SSF53098">
    <property type="entry name" value="Ribonuclease H-like"/>
    <property type="match status" value="2"/>
</dbReference>
<dbReference type="Pfam" id="PF17921">
    <property type="entry name" value="Integrase_H2C2"/>
    <property type="match status" value="1"/>
</dbReference>
<feature type="compositionally biased region" description="Basic residues" evidence="8">
    <location>
        <begin position="226"/>
        <end position="239"/>
    </location>
</feature>
<dbReference type="FunFam" id="3.30.70.270:FF:000020">
    <property type="entry name" value="Transposon Tf2-6 polyprotein-like Protein"/>
    <property type="match status" value="1"/>
</dbReference>
<keyword evidence="7" id="KW-0695">RNA-directed DNA polymerase</keyword>
<feature type="region of interest" description="Disordered" evidence="8">
    <location>
        <begin position="748"/>
        <end position="791"/>
    </location>
</feature>
<dbReference type="Pfam" id="PF00665">
    <property type="entry name" value="rve"/>
    <property type="match status" value="2"/>
</dbReference>
<dbReference type="Proteomes" id="UP001231189">
    <property type="component" value="Unassembled WGS sequence"/>
</dbReference>
<dbReference type="Pfam" id="PF25597">
    <property type="entry name" value="SH3_retrovirus"/>
    <property type="match status" value="1"/>
</dbReference>
<dbReference type="PANTHER" id="PTHR35046:SF9">
    <property type="entry name" value="RNA-DIRECTED DNA POLYMERASE"/>
    <property type="match status" value="1"/>
</dbReference>
<feature type="compositionally biased region" description="Acidic residues" evidence="8">
    <location>
        <begin position="1420"/>
        <end position="1445"/>
    </location>
</feature>
<dbReference type="EMBL" id="JAUUTY010000001">
    <property type="protein sequence ID" value="KAK1696088.1"/>
    <property type="molecule type" value="Genomic_DNA"/>
</dbReference>
<keyword evidence="4" id="KW-0645">Protease</keyword>
<feature type="domain" description="Integrase catalytic" evidence="10">
    <location>
        <begin position="484"/>
        <end position="660"/>
    </location>
</feature>
<dbReference type="InterPro" id="IPR041588">
    <property type="entry name" value="Integrase_H2C2"/>
</dbReference>
<dbReference type="Pfam" id="PF13976">
    <property type="entry name" value="gag_pre-integrs"/>
    <property type="match status" value="1"/>
</dbReference>
<keyword evidence="4" id="KW-0064">Aspartyl protease</keyword>
<dbReference type="SMART" id="SM00343">
    <property type="entry name" value="ZnF_C2HC"/>
    <property type="match status" value="2"/>
</dbReference>
<evidence type="ECO:0000259" key="9">
    <source>
        <dbReference type="PROSITE" id="PS50878"/>
    </source>
</evidence>
<dbReference type="Gene3D" id="3.10.20.370">
    <property type="match status" value="1"/>
</dbReference>
<gene>
    <name evidence="11" type="ORF">QYE76_012785</name>
</gene>
<dbReference type="Gene3D" id="3.30.70.270">
    <property type="match status" value="2"/>
</dbReference>
<dbReference type="CDD" id="cd09272">
    <property type="entry name" value="RNase_HI_RT_Ty1"/>
    <property type="match status" value="1"/>
</dbReference>
<dbReference type="PROSITE" id="PS50878">
    <property type="entry name" value="RT_POL"/>
    <property type="match status" value="1"/>
</dbReference>
<keyword evidence="12" id="KW-1185">Reference proteome</keyword>
<dbReference type="InterPro" id="IPR054722">
    <property type="entry name" value="PolX-like_BBD"/>
</dbReference>
<dbReference type="Gene3D" id="3.30.420.10">
    <property type="entry name" value="Ribonuclease H-like superfamily/Ribonuclease H"/>
    <property type="match status" value="2"/>
</dbReference>
<evidence type="ECO:0008006" key="13">
    <source>
        <dbReference type="Google" id="ProtNLM"/>
    </source>
</evidence>
<evidence type="ECO:0000313" key="12">
    <source>
        <dbReference type="Proteomes" id="UP001231189"/>
    </source>
</evidence>
<feature type="compositionally biased region" description="Basic and acidic residues" evidence="8">
    <location>
        <begin position="769"/>
        <end position="791"/>
    </location>
</feature>
<feature type="compositionally biased region" description="Low complexity" evidence="8">
    <location>
        <begin position="1402"/>
        <end position="1417"/>
    </location>
</feature>
<dbReference type="FunFam" id="3.30.420.10:FF:000032">
    <property type="entry name" value="Retrovirus-related Pol polyprotein from transposon 297-like Protein"/>
    <property type="match status" value="1"/>
</dbReference>
<dbReference type="InterPro" id="IPR000477">
    <property type="entry name" value="RT_dom"/>
</dbReference>
<dbReference type="InterPro" id="IPR056924">
    <property type="entry name" value="SH3_Tf2-1"/>
</dbReference>
<evidence type="ECO:0000256" key="7">
    <source>
        <dbReference type="ARBA" id="ARBA00022918"/>
    </source>
</evidence>
<keyword evidence="1" id="KW-0808">Transferase</keyword>
<evidence type="ECO:0000256" key="1">
    <source>
        <dbReference type="ARBA" id="ARBA00022679"/>
    </source>
</evidence>
<dbReference type="Pfam" id="PF07727">
    <property type="entry name" value="RVT_2"/>
    <property type="match status" value="1"/>
</dbReference>
<evidence type="ECO:0000259" key="10">
    <source>
        <dbReference type="PROSITE" id="PS50994"/>
    </source>
</evidence>
<dbReference type="CDD" id="cd09274">
    <property type="entry name" value="RNase_HI_RT_Ty3"/>
    <property type="match status" value="1"/>
</dbReference>
<dbReference type="InterPro" id="IPR043128">
    <property type="entry name" value="Rev_trsase/Diguanyl_cyclase"/>
</dbReference>
<protein>
    <recommendedName>
        <fullName evidence="13">Gag-pol polyprotein</fullName>
    </recommendedName>
</protein>
<keyword evidence="5" id="KW-0255">Endonuclease</keyword>
<dbReference type="GO" id="GO:0003676">
    <property type="term" value="F:nucleic acid binding"/>
    <property type="evidence" value="ECO:0007669"/>
    <property type="project" value="InterPro"/>
</dbReference>
<dbReference type="Pfam" id="PF24626">
    <property type="entry name" value="SH3_Tf2-1"/>
    <property type="match status" value="1"/>
</dbReference>
<dbReference type="FunFam" id="1.10.340.70:FF:000001">
    <property type="entry name" value="Retrovirus-related Pol polyprotein from transposon gypsy-like Protein"/>
    <property type="match status" value="1"/>
</dbReference>
<keyword evidence="2" id="KW-0548">Nucleotidyltransferase</keyword>
<feature type="compositionally biased region" description="Low complexity" evidence="8">
    <location>
        <begin position="1534"/>
        <end position="1562"/>
    </location>
</feature>
<dbReference type="InterPro" id="IPR025724">
    <property type="entry name" value="GAG-pre-integrase_dom"/>
</dbReference>
<dbReference type="Gene3D" id="1.10.340.70">
    <property type="match status" value="1"/>
</dbReference>
<dbReference type="Pfam" id="PF00078">
    <property type="entry name" value="RVT_1"/>
    <property type="match status" value="1"/>
</dbReference>
<dbReference type="InterPro" id="IPR043502">
    <property type="entry name" value="DNA/RNA_pol_sf"/>
</dbReference>
<dbReference type="InterPro" id="IPR001878">
    <property type="entry name" value="Znf_CCHC"/>
</dbReference>
<dbReference type="PANTHER" id="PTHR35046">
    <property type="entry name" value="ZINC KNUCKLE (CCHC-TYPE) FAMILY PROTEIN"/>
    <property type="match status" value="1"/>
</dbReference>
<dbReference type="InterPro" id="IPR001584">
    <property type="entry name" value="Integrase_cat-core"/>
</dbReference>
<dbReference type="CDD" id="cd00303">
    <property type="entry name" value="retropepsin_like"/>
    <property type="match status" value="1"/>
</dbReference>
<accession>A0AAD8U1Q2</accession>
<evidence type="ECO:0000256" key="5">
    <source>
        <dbReference type="ARBA" id="ARBA00022759"/>
    </source>
</evidence>
<dbReference type="PROSITE" id="PS50994">
    <property type="entry name" value="INTEGRASE"/>
    <property type="match status" value="2"/>
</dbReference>
<dbReference type="InterPro" id="IPR012337">
    <property type="entry name" value="RNaseH-like_sf"/>
</dbReference>
<feature type="domain" description="Integrase catalytic" evidence="10">
    <location>
        <begin position="2288"/>
        <end position="2448"/>
    </location>
</feature>
<keyword evidence="3" id="KW-0540">Nuclease</keyword>
<evidence type="ECO:0000256" key="2">
    <source>
        <dbReference type="ARBA" id="ARBA00022695"/>
    </source>
</evidence>
<evidence type="ECO:0000256" key="6">
    <source>
        <dbReference type="ARBA" id="ARBA00022801"/>
    </source>
</evidence>
<dbReference type="InterPro" id="IPR041373">
    <property type="entry name" value="RT_RNaseH"/>
</dbReference>
<dbReference type="GO" id="GO:0003964">
    <property type="term" value="F:RNA-directed DNA polymerase activity"/>
    <property type="evidence" value="ECO:0007669"/>
    <property type="project" value="UniProtKB-KW"/>
</dbReference>
<sequence length="2624" mass="298199">MVSEHVIPKDMASPINFNQFLEKEKLKSNGSNFTDWFRHVRIFLNGGNLQYVLDAPLGDPPAETETDEVKNVYATRKTRYSQVQCAILCSLEADLQKRFEHHDPHELINELKTIFETHAAVECYEASKHFFSCMMEEGSSVSEHMLAMTGHAKKLSDLGIVIPNRLGINRVLQSLPPSYKNFVMNYNMQNMNKELPELFAMLKSAEIEIKKEHQVLMVNKTTSFKKQGKSKGKNKKSGKKAATPPVKPKAGPRPECYYCKKGHWKRNCSKYLADLKSGLVKKKKEGIYDIHVIDVYLTGSRTSTWVFDTGSVAHICNSKQELKNKRRLLKDEVTMRVGNGSKVDVIAVGTLHLHLPSGLVLSLNNCYFVPALSMNIISGSCLMQDGYSFKSENNGCSIFMNNIFYGRAPEKNGLFLLDLDSSDTHIHNIDAKRIKLNDNSTYMWHCRLGHIGVKRMKKLHTDGLLESLDFESLDRCEACLMGKMTKTPFSGMMERATDLLEIIHTDVCGPMSVASRGGYRYVLTFTDDLSRYGYIYLMKHKSETFEKFKEFQSEVENQRNKKIKFLRSDRGGEYLSYEFGMHLKKCGILSQLTPPGTPQRNGVSERRNRTLLDMVRSMMSLTDLPLSFWSYALETAAFTLNRAPSKSVETTPYELWFNKKPKLSFLKVWGCEAYVKKLQPDKLEPKAEKCVFIGYPKETIGYTFYHRSEGKIFVAKNGTFLEKEFLTKEVTGRKVELDEIEESLLVDQSSAVPEDVPVPPTPATEEANDNDHETSNEIATEPRRSTRERATPDWYDPCLNVMIVDNNDEDPATYEEAMMSPDSNKWQEAMKSEMGSMYDNKVWTLVDLPDSRKAVENKWIFKRKTDADGNITVYKARLVAKGFRQIQGVDYDETFSPVAKLKSVRILLAIAAFFDYEIWQMDVKTAFLNGDIEEELYMVQPKGFVDPKNANKVCKLQRSIYGLKQASRSWNRRFDKVIKDFGFIQCHGEACIYKKVSGSSVAFLILYVDDILLIGNDIELLSSVKGYLNNSFSMKDLGEASYILGIKIYRDRSRRLIGLSQSTYLDKILKKFRMDESKKGFLPMLPGKVLSKTQGPATAEERERMSQIPYASAVGSIMYAMLCTRPDIAHAVSLTSRYQSDPGMEHWTAVKNILKYLKRTKDMFLCYGGDQELIVTSYTDASWNTDPDDSKSQSGYVFILNGAAVSWASSKQCTVAKSSTESEYIAASEASSEAVWMKRFIVELGVVPSALDPLVIYCDNMGAIANAQEPRSHKRLKHIKLRYHSIREYIEDGEVKICKVHTDLNVADPLTKALPRAKHDQHQNAMGVRNDGPSMDERDKHWSMITHGGDGSKHMRIEEDAANRGLEAAFNSKLDAKFQELLTRLPPPRANVQRRARRVPRADVPAGTAPAAAAAHDAPSDEGYEDYGGNEDEQVDENVLDDEEVQQPAPGRPRQLNRHARPPPRPHILDYKEYNTITRLFHLACKAEREVQDRQPPWRKANVSAGRTSSWTTRQSAPQSRGATPAPSTSKYTAPASRAPPAATSPPSAGPPRSSSSMASTGKTRDIQCRKCLGFGHIERECRTKRVMLVREDGEYDSASDFDEDTLALIAARDGANSDSEREMEVMEADTADQYRSLVAQRVLSVQLSKAEHDQRHNLFQTRGVVKERAIRIIIDGGSCNNLASVDMVEKLSLPTRQRTHPYYIQWFESSRKLKEFIDVFPQDVPPGLPPIRGIEHQIDLIPGASLPNRAPYRTNPEETKEIQRQIQVLQDKGYIRESLSPCAVPIILVPKKDGSSRLCTDCRSINNITIRYRHPIPRLDDMLDELSGSIMFSKVDLRSGYHQIRMQLGDEWKTAFKTKFGLYEWLVMPFGLTNAPSTFMRLMNEVLRAFIGRFVVVYFDDILIYSKSLEEHLDHLRAVFNALRDARLYGNLEKCTFCTNRVAFLGYVVTAQGIEVDPAKIEAIENWPQPKTVTQVRSFLGLAGFYRRFVKDFGSIAAPLNELTKKDVPFVWGDAQQDAFMILKDKLTHAPLLQLPDFNKTFELECDASGIGLGGVLLQEGKPVAYFSEKLSGPSLNYSTYDKELYALVRTLQTWQHYLWPKEFVIHSDHESLKHIRSQAKLNRRHAKWVEFIESFPYVIKHKKGKDNVIADALSRRYTMLSQLDFKIFGLETIKEQYLHDADFKDVLLNCKDGRTWNKFVLNDGFVFRANKLCIPDSSVRLLLLQEAHGGGLMGHFGVKKTEDVLAAHFFWPRMRRDVERFVARCTTCQKAKSRLNPHGLYMPLPVPSVPWEDISMDFVLGLPRTQKGRDSIFVVVDRFSKMAHFIPCHKTDDATHVADLFFREIVRLHGVPNTIVSDRDTKFLSHFWRCLWAKLGTKLLFSTTCHPQTDGQTEVVNRTLSTMLRAVLKKNLKLWEECLPHIEFAYNRSLHSTTKMCPFEIVYGFVPRAPIDLLPLPSSVQNDLDATQRAELILKLHETTKDNIQRMNAKYKIAGDRGRKHVVFDVGDLVWLHLRKDRFPALRKSKLMPRAAGPFKVLEKINDNAYKLELPAELGPVSPTFNIADLKPYFGEEDEIASRTTSIQEGEHDEDIPSIDTTAVPTATQIEGPITRARAKQLNYQE</sequence>